<keyword evidence="2" id="KW-1185">Reference proteome</keyword>
<name>A0A9D4W2E4_PEA</name>
<sequence length="106" mass="11858">MAMDQMFLRFPIPVGTFPTKLFLGMLNNISCVAFDIEIGIGPEILFIPMPNCWRLGSVRNMLAGKVPLNWLTPAEKKVRDDILNNASGSTPYSLLDAIEICVKLFR</sequence>
<gene>
    <name evidence="1" type="ORF">KIW84_060975</name>
</gene>
<dbReference type="Proteomes" id="UP001058974">
    <property type="component" value="Chromosome 6"/>
</dbReference>
<proteinExistence type="predicted"/>
<accession>A0A9D4W2E4</accession>
<dbReference type="EMBL" id="JAMSHJ010000006">
    <property type="protein sequence ID" value="KAI5394091.1"/>
    <property type="molecule type" value="Genomic_DNA"/>
</dbReference>
<organism evidence="1 2">
    <name type="scientific">Pisum sativum</name>
    <name type="common">Garden pea</name>
    <name type="synonym">Lathyrus oleraceus</name>
    <dbReference type="NCBI Taxonomy" id="3888"/>
    <lineage>
        <taxon>Eukaryota</taxon>
        <taxon>Viridiplantae</taxon>
        <taxon>Streptophyta</taxon>
        <taxon>Embryophyta</taxon>
        <taxon>Tracheophyta</taxon>
        <taxon>Spermatophyta</taxon>
        <taxon>Magnoliopsida</taxon>
        <taxon>eudicotyledons</taxon>
        <taxon>Gunneridae</taxon>
        <taxon>Pentapetalae</taxon>
        <taxon>rosids</taxon>
        <taxon>fabids</taxon>
        <taxon>Fabales</taxon>
        <taxon>Fabaceae</taxon>
        <taxon>Papilionoideae</taxon>
        <taxon>50 kb inversion clade</taxon>
        <taxon>NPAAA clade</taxon>
        <taxon>Hologalegina</taxon>
        <taxon>IRL clade</taxon>
        <taxon>Fabeae</taxon>
        <taxon>Lathyrus</taxon>
    </lineage>
</organism>
<evidence type="ECO:0000313" key="2">
    <source>
        <dbReference type="Proteomes" id="UP001058974"/>
    </source>
</evidence>
<dbReference type="AlphaFoldDB" id="A0A9D4W2E4"/>
<protein>
    <submittedName>
        <fullName evidence="1">Uncharacterized protein</fullName>
    </submittedName>
</protein>
<dbReference type="Gramene" id="Psat06G0097500-T1">
    <property type="protein sequence ID" value="KAI5394091.1"/>
    <property type="gene ID" value="KIW84_060975"/>
</dbReference>
<comment type="caution">
    <text evidence="1">The sequence shown here is derived from an EMBL/GenBank/DDBJ whole genome shotgun (WGS) entry which is preliminary data.</text>
</comment>
<evidence type="ECO:0000313" key="1">
    <source>
        <dbReference type="EMBL" id="KAI5394091.1"/>
    </source>
</evidence>
<reference evidence="1 2" key="1">
    <citation type="journal article" date="2022" name="Nat. Genet.">
        <title>Improved pea reference genome and pan-genome highlight genomic features and evolutionary characteristics.</title>
        <authorList>
            <person name="Yang T."/>
            <person name="Liu R."/>
            <person name="Luo Y."/>
            <person name="Hu S."/>
            <person name="Wang D."/>
            <person name="Wang C."/>
            <person name="Pandey M.K."/>
            <person name="Ge S."/>
            <person name="Xu Q."/>
            <person name="Li N."/>
            <person name="Li G."/>
            <person name="Huang Y."/>
            <person name="Saxena R.K."/>
            <person name="Ji Y."/>
            <person name="Li M."/>
            <person name="Yan X."/>
            <person name="He Y."/>
            <person name="Liu Y."/>
            <person name="Wang X."/>
            <person name="Xiang C."/>
            <person name="Varshney R.K."/>
            <person name="Ding H."/>
            <person name="Gao S."/>
            <person name="Zong X."/>
        </authorList>
    </citation>
    <scope>NUCLEOTIDE SEQUENCE [LARGE SCALE GENOMIC DNA]</scope>
    <source>
        <strain evidence="1 2">cv. Zhongwan 6</strain>
    </source>
</reference>